<reference evidence="2 3" key="1">
    <citation type="submission" date="2019-07" db="EMBL/GenBank/DDBJ databases">
        <title>Novel species of Flavobacterium.</title>
        <authorList>
            <person name="Liu Q."/>
            <person name="Xin Y.-H."/>
        </authorList>
    </citation>
    <scope>NUCLEOTIDE SEQUENCE [LARGE SCALE GENOMIC DNA]</scope>
    <source>
        <strain evidence="2 3">LB3P56</strain>
    </source>
</reference>
<gene>
    <name evidence="2" type="ORF">FNW17_15710</name>
</gene>
<keyword evidence="1" id="KW-1133">Transmembrane helix</keyword>
<keyword evidence="1" id="KW-0812">Transmembrane</keyword>
<dbReference type="RefSeq" id="WP_144072152.1">
    <property type="nucleotide sequence ID" value="NZ_VJZR01000026.1"/>
</dbReference>
<proteinExistence type="predicted"/>
<sequence>MNKNTSDDYKKGIKVKYEVAKTGEFSGFLLNPSPAELKNLCLLLWDKGSNRLDHEILDRFFEFDDKSTKQKQIENFEADKLRPISNFLKGKTETTRIVNLDVIAFLVDFNPRPYRKFMSGNKEELTEDVAINEIVKKEERIVKEDIKKELVFKEFNKKSVSKKIAFAVIPLLVFSSVSYGVKNIFFPNKNCMVWVENHYEAVEYDKVKNTSKVIHLNQDVLDNFKKITVCDTTTFFKNGDTDNPLVWYGKSQDKKQYEYFNQPGLHPETEKTLKPISKYIINKYIFK</sequence>
<feature type="transmembrane region" description="Helical" evidence="1">
    <location>
        <begin position="164"/>
        <end position="181"/>
    </location>
</feature>
<evidence type="ECO:0000313" key="2">
    <source>
        <dbReference type="EMBL" id="TRX15929.1"/>
    </source>
</evidence>
<protein>
    <submittedName>
        <fullName evidence="2">Uncharacterized protein</fullName>
    </submittedName>
</protein>
<organism evidence="2 3">
    <name type="scientific">Flavobacterium franklandianum</name>
    <dbReference type="NCBI Taxonomy" id="2594430"/>
    <lineage>
        <taxon>Bacteria</taxon>
        <taxon>Pseudomonadati</taxon>
        <taxon>Bacteroidota</taxon>
        <taxon>Flavobacteriia</taxon>
        <taxon>Flavobacteriales</taxon>
        <taxon>Flavobacteriaceae</taxon>
        <taxon>Flavobacterium</taxon>
    </lineage>
</organism>
<dbReference type="OrthoDB" id="1340494at2"/>
<keyword evidence="3" id="KW-1185">Reference proteome</keyword>
<name>A0A553C5W9_9FLAO</name>
<comment type="caution">
    <text evidence="2">The sequence shown here is derived from an EMBL/GenBank/DDBJ whole genome shotgun (WGS) entry which is preliminary data.</text>
</comment>
<evidence type="ECO:0000313" key="3">
    <source>
        <dbReference type="Proteomes" id="UP000318585"/>
    </source>
</evidence>
<keyword evidence="1" id="KW-0472">Membrane</keyword>
<dbReference type="EMBL" id="VJZR01000026">
    <property type="protein sequence ID" value="TRX15929.1"/>
    <property type="molecule type" value="Genomic_DNA"/>
</dbReference>
<dbReference type="Proteomes" id="UP000318585">
    <property type="component" value="Unassembled WGS sequence"/>
</dbReference>
<accession>A0A553C5W9</accession>
<evidence type="ECO:0000256" key="1">
    <source>
        <dbReference type="SAM" id="Phobius"/>
    </source>
</evidence>
<dbReference type="AlphaFoldDB" id="A0A553C5W9"/>